<organism evidence="3 4">
    <name type="scientific">Takifugu flavidus</name>
    <name type="common">sansaifugu</name>
    <dbReference type="NCBI Taxonomy" id="433684"/>
    <lineage>
        <taxon>Eukaryota</taxon>
        <taxon>Metazoa</taxon>
        <taxon>Chordata</taxon>
        <taxon>Craniata</taxon>
        <taxon>Vertebrata</taxon>
        <taxon>Euteleostomi</taxon>
        <taxon>Actinopterygii</taxon>
        <taxon>Neopterygii</taxon>
        <taxon>Teleostei</taxon>
        <taxon>Neoteleostei</taxon>
        <taxon>Acanthomorphata</taxon>
        <taxon>Eupercaria</taxon>
        <taxon>Tetraodontiformes</taxon>
        <taxon>Tetradontoidea</taxon>
        <taxon>Tetraodontidae</taxon>
        <taxon>Takifugu</taxon>
    </lineage>
</organism>
<sequence length="112" mass="12671">PLLKHKCPGEPLRDHRLEGSSATRHTLHAASVKKRLRAQPFPRDRAIRSGGVSEGVVDWVKIFQMQHLDGYWELTPELGTLLNFNADLFANVFLKSKGIDSLGENRWTLLVL</sequence>
<feature type="region of interest" description="Disordered" evidence="1">
    <location>
        <begin position="1"/>
        <end position="20"/>
    </location>
</feature>
<evidence type="ECO:0000259" key="2">
    <source>
        <dbReference type="Pfam" id="PF26156"/>
    </source>
</evidence>
<comment type="caution">
    <text evidence="3">The sequence shown here is derived from an EMBL/GenBank/DDBJ whole genome shotgun (WGS) entry which is preliminary data.</text>
</comment>
<protein>
    <recommendedName>
        <fullName evidence="2">PARP4 MVP-ID C-terminal domain-containing protein</fullName>
    </recommendedName>
</protein>
<keyword evidence="4" id="KW-1185">Reference proteome</keyword>
<feature type="domain" description="PARP4 MVP-ID C-terminal" evidence="2">
    <location>
        <begin position="61"/>
        <end position="105"/>
    </location>
</feature>
<evidence type="ECO:0000313" key="4">
    <source>
        <dbReference type="Proteomes" id="UP000324091"/>
    </source>
</evidence>
<dbReference type="Proteomes" id="UP000324091">
    <property type="component" value="Unassembled WGS sequence"/>
</dbReference>
<accession>A0A5C6MEG0</accession>
<evidence type="ECO:0000256" key="1">
    <source>
        <dbReference type="SAM" id="MobiDB-lite"/>
    </source>
</evidence>
<name>A0A5C6MEG0_9TELE</name>
<proteinExistence type="predicted"/>
<evidence type="ECO:0000313" key="3">
    <source>
        <dbReference type="EMBL" id="TWW53586.1"/>
    </source>
</evidence>
<dbReference type="InterPro" id="IPR058904">
    <property type="entry name" value="PARP4_MVP-ID"/>
</dbReference>
<dbReference type="EMBL" id="RHFK02000623">
    <property type="protein sequence ID" value="TWW53586.1"/>
    <property type="molecule type" value="Genomic_DNA"/>
</dbReference>
<dbReference type="Pfam" id="PF26156">
    <property type="entry name" value="PARP4_MVP-ID"/>
    <property type="match status" value="1"/>
</dbReference>
<dbReference type="AlphaFoldDB" id="A0A5C6MEG0"/>
<feature type="non-terminal residue" evidence="3">
    <location>
        <position position="1"/>
    </location>
</feature>
<feature type="compositionally biased region" description="Basic and acidic residues" evidence="1">
    <location>
        <begin position="7"/>
        <end position="18"/>
    </location>
</feature>
<reference evidence="3 4" key="1">
    <citation type="submission" date="2019-04" db="EMBL/GenBank/DDBJ databases">
        <title>Chromosome genome assembly for Takifugu flavidus.</title>
        <authorList>
            <person name="Xiao S."/>
        </authorList>
    </citation>
    <scope>NUCLEOTIDE SEQUENCE [LARGE SCALE GENOMIC DNA]</scope>
    <source>
        <strain evidence="3">HTHZ2018</strain>
        <tissue evidence="3">Muscle</tissue>
    </source>
</reference>
<gene>
    <name evidence="3" type="ORF">D4764_0227780</name>
</gene>